<dbReference type="PROSITE" id="PS51354">
    <property type="entry name" value="GLUTAREDOXIN_2"/>
    <property type="match status" value="1"/>
</dbReference>
<dbReference type="InterPro" id="IPR011899">
    <property type="entry name" value="Glutaredoxin_euk/vir"/>
</dbReference>
<name>A0A8T0XSV4_PANVG</name>
<protein>
    <recommendedName>
        <fullName evidence="3">Glutaredoxin domain-containing protein</fullName>
    </recommendedName>
</protein>
<comment type="similarity">
    <text evidence="1">Belongs to the glutaredoxin family. CPYC subfamily.</text>
</comment>
<evidence type="ECO:0000313" key="4">
    <source>
        <dbReference type="EMBL" id="KAG2660214.1"/>
    </source>
</evidence>
<accession>A0A8T0XSV4</accession>
<dbReference type="Proteomes" id="UP000823388">
    <property type="component" value="Chromosome 1K"/>
</dbReference>
<evidence type="ECO:0000256" key="2">
    <source>
        <dbReference type="ARBA" id="ARBA00023284"/>
    </source>
</evidence>
<evidence type="ECO:0000259" key="3">
    <source>
        <dbReference type="Pfam" id="PF00462"/>
    </source>
</evidence>
<dbReference type="EMBL" id="CM029037">
    <property type="protein sequence ID" value="KAG2660214.1"/>
    <property type="molecule type" value="Genomic_DNA"/>
</dbReference>
<dbReference type="Gene3D" id="3.40.30.10">
    <property type="entry name" value="Glutaredoxin"/>
    <property type="match status" value="1"/>
</dbReference>
<dbReference type="PANTHER" id="PTHR45694:SF4">
    <property type="entry name" value="GLUTAREDOXIN-C3"/>
    <property type="match status" value="1"/>
</dbReference>
<reference evidence="4" key="1">
    <citation type="submission" date="2020-05" db="EMBL/GenBank/DDBJ databases">
        <title>WGS assembly of Panicum virgatum.</title>
        <authorList>
            <person name="Lovell J.T."/>
            <person name="Jenkins J."/>
            <person name="Shu S."/>
            <person name="Juenger T.E."/>
            <person name="Schmutz J."/>
        </authorList>
    </citation>
    <scope>NUCLEOTIDE SEQUENCE</scope>
    <source>
        <strain evidence="4">AP13</strain>
    </source>
</reference>
<dbReference type="PANTHER" id="PTHR45694">
    <property type="entry name" value="GLUTAREDOXIN 2"/>
    <property type="match status" value="1"/>
</dbReference>
<evidence type="ECO:0000313" key="5">
    <source>
        <dbReference type="Proteomes" id="UP000823388"/>
    </source>
</evidence>
<gene>
    <name evidence="4" type="ORF">PVAP13_1KG413700</name>
</gene>
<sequence>MRYQVRGADRWDGDFLPRLSSAALRVRRKPPPCPPPRAPAARPVDCLHAGSELLPGRLPPTSARAASSQVEAGMALARLASFILLAAAGFAAATRSPSAFVQNAIYSNRITIFSKTYCPYSIRAKRIFQDLKEDPYIVELDLREDGRDIQSVLLDLVGRHTVPQVFVNGQHVGGSDDTVNALSNGQLEKLLGKSQSQ</sequence>
<feature type="domain" description="Glutaredoxin" evidence="3">
    <location>
        <begin position="110"/>
        <end position="172"/>
    </location>
</feature>
<dbReference type="InterPro" id="IPR036249">
    <property type="entry name" value="Thioredoxin-like_sf"/>
</dbReference>
<dbReference type="InterPro" id="IPR002109">
    <property type="entry name" value="Glutaredoxin"/>
</dbReference>
<organism evidence="4 5">
    <name type="scientific">Panicum virgatum</name>
    <name type="common">Blackwell switchgrass</name>
    <dbReference type="NCBI Taxonomy" id="38727"/>
    <lineage>
        <taxon>Eukaryota</taxon>
        <taxon>Viridiplantae</taxon>
        <taxon>Streptophyta</taxon>
        <taxon>Embryophyta</taxon>
        <taxon>Tracheophyta</taxon>
        <taxon>Spermatophyta</taxon>
        <taxon>Magnoliopsida</taxon>
        <taxon>Liliopsida</taxon>
        <taxon>Poales</taxon>
        <taxon>Poaceae</taxon>
        <taxon>PACMAD clade</taxon>
        <taxon>Panicoideae</taxon>
        <taxon>Panicodae</taxon>
        <taxon>Paniceae</taxon>
        <taxon>Panicinae</taxon>
        <taxon>Panicum</taxon>
        <taxon>Panicum sect. Hiantes</taxon>
    </lineage>
</organism>
<dbReference type="Pfam" id="PF00462">
    <property type="entry name" value="Glutaredoxin"/>
    <property type="match status" value="1"/>
</dbReference>
<evidence type="ECO:0000256" key="1">
    <source>
        <dbReference type="ARBA" id="ARBA00007190"/>
    </source>
</evidence>
<proteinExistence type="inferred from homology"/>
<dbReference type="CDD" id="cd03419">
    <property type="entry name" value="GRX_GRXh_1_2_like"/>
    <property type="match status" value="1"/>
</dbReference>
<dbReference type="NCBIfam" id="TIGR02180">
    <property type="entry name" value="GRX_euk"/>
    <property type="match status" value="1"/>
</dbReference>
<dbReference type="FunFam" id="3.40.30.10:FF:000026">
    <property type="entry name" value="Glutaredoxin 2"/>
    <property type="match status" value="1"/>
</dbReference>
<keyword evidence="2" id="KW-0676">Redox-active center</keyword>
<dbReference type="AlphaFoldDB" id="A0A8T0XSV4"/>
<dbReference type="GO" id="GO:0015038">
    <property type="term" value="F:glutathione disulfide oxidoreductase activity"/>
    <property type="evidence" value="ECO:0007669"/>
    <property type="project" value="TreeGrafter"/>
</dbReference>
<dbReference type="SUPFAM" id="SSF52833">
    <property type="entry name" value="Thioredoxin-like"/>
    <property type="match status" value="1"/>
</dbReference>
<keyword evidence="5" id="KW-1185">Reference proteome</keyword>
<comment type="caution">
    <text evidence="4">The sequence shown here is derived from an EMBL/GenBank/DDBJ whole genome shotgun (WGS) entry which is preliminary data.</text>
</comment>
<dbReference type="GO" id="GO:0005737">
    <property type="term" value="C:cytoplasm"/>
    <property type="evidence" value="ECO:0007669"/>
    <property type="project" value="TreeGrafter"/>
</dbReference>
<dbReference type="GO" id="GO:0034599">
    <property type="term" value="P:cellular response to oxidative stress"/>
    <property type="evidence" value="ECO:0007669"/>
    <property type="project" value="TreeGrafter"/>
</dbReference>
<dbReference type="PRINTS" id="PR00160">
    <property type="entry name" value="GLUTAREDOXIN"/>
</dbReference>
<dbReference type="InterPro" id="IPR014025">
    <property type="entry name" value="Glutaredoxin_subgr"/>
</dbReference>